<dbReference type="GO" id="GO:0005634">
    <property type="term" value="C:nucleus"/>
    <property type="evidence" value="ECO:0007669"/>
    <property type="project" value="InterPro"/>
</dbReference>
<dbReference type="InterPro" id="IPR044693">
    <property type="entry name" value="SGO_plant"/>
</dbReference>
<feature type="compositionally biased region" description="Basic and acidic residues" evidence="3">
    <location>
        <begin position="583"/>
        <end position="596"/>
    </location>
</feature>
<evidence type="ECO:0000313" key="5">
    <source>
        <dbReference type="EnsemblPlants" id="Bo9g181250.1"/>
    </source>
</evidence>
<dbReference type="STRING" id="109376.A0A0D3EHY3"/>
<feature type="region of interest" description="Disordered" evidence="3">
    <location>
        <begin position="577"/>
        <end position="622"/>
    </location>
</feature>
<proteinExistence type="inferred from homology"/>
<evidence type="ECO:0000259" key="4">
    <source>
        <dbReference type="Pfam" id="PF07557"/>
    </source>
</evidence>
<dbReference type="AlphaFoldDB" id="A0A0D3EHY3"/>
<evidence type="ECO:0000256" key="3">
    <source>
        <dbReference type="SAM" id="MobiDB-lite"/>
    </source>
</evidence>
<feature type="domain" description="Shugoshin C-terminal" evidence="4">
    <location>
        <begin position="610"/>
        <end position="633"/>
    </location>
</feature>
<feature type="region of interest" description="Disordered" evidence="3">
    <location>
        <begin position="145"/>
        <end position="177"/>
    </location>
</feature>
<reference evidence="5 6" key="1">
    <citation type="journal article" date="2014" name="Genome Biol.">
        <title>Transcriptome and methylome profiling reveals relics of genome dominance in the mesopolyploid Brassica oleracea.</title>
        <authorList>
            <person name="Parkin I.A."/>
            <person name="Koh C."/>
            <person name="Tang H."/>
            <person name="Robinson S.J."/>
            <person name="Kagale S."/>
            <person name="Clarke W.E."/>
            <person name="Town C.D."/>
            <person name="Nixon J."/>
            <person name="Krishnakumar V."/>
            <person name="Bidwell S.L."/>
            <person name="Denoeud F."/>
            <person name="Belcram H."/>
            <person name="Links M.G."/>
            <person name="Just J."/>
            <person name="Clarke C."/>
            <person name="Bender T."/>
            <person name="Huebert T."/>
            <person name="Mason A.S."/>
            <person name="Pires J.C."/>
            <person name="Barker G."/>
            <person name="Moore J."/>
            <person name="Walley P.G."/>
            <person name="Manoli S."/>
            <person name="Batley J."/>
            <person name="Edwards D."/>
            <person name="Nelson M.N."/>
            <person name="Wang X."/>
            <person name="Paterson A.H."/>
            <person name="King G."/>
            <person name="Bancroft I."/>
            <person name="Chalhoub B."/>
            <person name="Sharpe A.G."/>
        </authorList>
    </citation>
    <scope>NUCLEOTIDE SEQUENCE</scope>
    <source>
        <strain evidence="5 6">cv. TO1000</strain>
    </source>
</reference>
<dbReference type="Proteomes" id="UP000032141">
    <property type="component" value="Chromosome C9"/>
</dbReference>
<keyword evidence="2" id="KW-0159">Chromosome partition</keyword>
<dbReference type="GO" id="GO:0045144">
    <property type="term" value="P:meiotic sister chromatid segregation"/>
    <property type="evidence" value="ECO:0007669"/>
    <property type="project" value="InterPro"/>
</dbReference>
<keyword evidence="6" id="KW-1185">Reference proteome</keyword>
<feature type="compositionally biased region" description="Basic and acidic residues" evidence="3">
    <location>
        <begin position="149"/>
        <end position="164"/>
    </location>
</feature>
<dbReference type="OMA" id="MRIDANK"/>
<dbReference type="RefSeq" id="XP_013612971.1">
    <property type="nucleotide sequence ID" value="XM_013757517.1"/>
</dbReference>
<dbReference type="PANTHER" id="PTHR34373">
    <property type="entry name" value="SHUGOSHIN 2"/>
    <property type="match status" value="1"/>
</dbReference>
<dbReference type="eggNOG" id="ENOG502RYDC">
    <property type="taxonomic scope" value="Eukaryota"/>
</dbReference>
<evidence type="ECO:0000256" key="2">
    <source>
        <dbReference type="ARBA" id="ARBA00022829"/>
    </source>
</evidence>
<name>A0A0D3EHY3_BRAOL</name>
<dbReference type="GeneID" id="106319240"/>
<protein>
    <recommendedName>
        <fullName evidence="4">Shugoshin C-terminal domain-containing protein</fullName>
    </recommendedName>
</protein>
<dbReference type="InterPro" id="IPR011515">
    <property type="entry name" value="Shugoshin_C"/>
</dbReference>
<organism evidence="5 6">
    <name type="scientific">Brassica oleracea var. oleracea</name>
    <dbReference type="NCBI Taxonomy" id="109376"/>
    <lineage>
        <taxon>Eukaryota</taxon>
        <taxon>Viridiplantae</taxon>
        <taxon>Streptophyta</taxon>
        <taxon>Embryophyta</taxon>
        <taxon>Tracheophyta</taxon>
        <taxon>Spermatophyta</taxon>
        <taxon>Magnoliopsida</taxon>
        <taxon>eudicotyledons</taxon>
        <taxon>Gunneridae</taxon>
        <taxon>Pentapetalae</taxon>
        <taxon>rosids</taxon>
        <taxon>malvids</taxon>
        <taxon>Brassicales</taxon>
        <taxon>Brassicaceae</taxon>
        <taxon>Brassiceae</taxon>
        <taxon>Brassica</taxon>
    </lineage>
</organism>
<comment type="similarity">
    <text evidence="1">Belongs to the shugoshin family.</text>
</comment>
<evidence type="ECO:0000313" key="6">
    <source>
        <dbReference type="Proteomes" id="UP000032141"/>
    </source>
</evidence>
<reference evidence="5" key="2">
    <citation type="submission" date="2015-03" db="UniProtKB">
        <authorList>
            <consortium name="EnsemblPlants"/>
        </authorList>
    </citation>
    <scope>IDENTIFICATION</scope>
</reference>
<dbReference type="KEGG" id="boe:106319240"/>
<accession>A0A0D3EHY3</accession>
<evidence type="ECO:0000256" key="1">
    <source>
        <dbReference type="ARBA" id="ARBA00010845"/>
    </source>
</evidence>
<feature type="compositionally biased region" description="Basic and acidic residues" evidence="3">
    <location>
        <begin position="456"/>
        <end position="475"/>
    </location>
</feature>
<dbReference type="OrthoDB" id="770508at2759"/>
<dbReference type="Pfam" id="PF07557">
    <property type="entry name" value="Shugoshin_C"/>
    <property type="match status" value="1"/>
</dbReference>
<dbReference type="HOGENOM" id="CLU_029160_0_0_1"/>
<dbReference type="GO" id="GO:0000775">
    <property type="term" value="C:chromosome, centromeric region"/>
    <property type="evidence" value="ECO:0007669"/>
    <property type="project" value="InterPro"/>
</dbReference>
<feature type="region of interest" description="Disordered" evidence="3">
    <location>
        <begin position="449"/>
        <end position="551"/>
    </location>
</feature>
<dbReference type="EnsemblPlants" id="Bo9g181250.1">
    <property type="protein sequence ID" value="Bo9g181250.1"/>
    <property type="gene ID" value="Bo9g181250"/>
</dbReference>
<dbReference type="PANTHER" id="PTHR34373:SF9">
    <property type="entry name" value="SHUGOSHIN 2"/>
    <property type="match status" value="1"/>
</dbReference>
<dbReference type="GO" id="GO:0034090">
    <property type="term" value="P:maintenance of meiotic sister chromatid cohesion"/>
    <property type="evidence" value="ECO:0007669"/>
    <property type="project" value="EnsemblPlants"/>
</dbReference>
<dbReference type="Gramene" id="Bo9g181250.1">
    <property type="protein sequence ID" value="Bo9g181250.1"/>
    <property type="gene ID" value="Bo9g181250"/>
</dbReference>
<feature type="compositionally biased region" description="Basic and acidic residues" evidence="3">
    <location>
        <begin position="520"/>
        <end position="531"/>
    </location>
</feature>
<sequence>MSSATVLDDDNYAAQEVRSIHKESLTSSAQRRKLADISNLGREETQQQNMLFSSKEYAAKLEKENMTLMKALAHRNKIIELSGVEIQKLRINLRNVQEKNLHLAQANSHMLAELNTNRDRLKLLQHELGCKNVLLEARKMQTEEQGLLSRDDSTKDKAHDINHKDTKRKRMSRIKPSESSIVKPIQIKENANSKRRVSGVIDTTVIPEVTCQTENDAEKGFVSQGTNQIVDSIVNSKFVLDAANPIKDGVHSKRQCVRRKSTRFDVQETEQTDAVLEMDDAKETKETTRICLKRRSARLRPEEVEPCKSFHERDEVKETIKGRRVSSRQQSARFDFQEPEVTETVSADDARKVSGVIDTTVIPEVTCQTEDDAEKGFVSQGTNQIVDNIVNNKFVIDAANPVKDSMHSKRQCVGKKSTRFDVQVAEQTETVLEMDDVKETKETARLSLRRGSARLRPKEAEPCKSFHERDEVKETVKRKRVSSRQQSARFDFKEPEVTETLSADDARSLVSDGSEAVETSESRHDTKDRNGTRRVTTRRQSAKGKSQTATETNGAIEDVVVTVPSISINTVQECDVLPSTVSPEDHEKESKNKPEAEETGGMMRRTSMRRTSRHAAEKVQSYREVSLKVKLRRDC</sequence>